<dbReference type="AlphaFoldDB" id="A0A6I3LCE7"/>
<dbReference type="Proteomes" id="UP000438760">
    <property type="component" value="Unassembled WGS sequence"/>
</dbReference>
<dbReference type="InterPro" id="IPR050280">
    <property type="entry name" value="OMP_Chaperone_SurA"/>
</dbReference>
<dbReference type="EMBL" id="WMJX01000004">
    <property type="protein sequence ID" value="MTG97129.1"/>
    <property type="molecule type" value="Genomic_DNA"/>
</dbReference>
<dbReference type="InterPro" id="IPR046357">
    <property type="entry name" value="PPIase_dom_sf"/>
</dbReference>
<dbReference type="GO" id="GO:0003755">
    <property type="term" value="F:peptidyl-prolyl cis-trans isomerase activity"/>
    <property type="evidence" value="ECO:0007669"/>
    <property type="project" value="UniProtKB-KW"/>
</dbReference>
<evidence type="ECO:0000313" key="5">
    <source>
        <dbReference type="EMBL" id="MTG97129.1"/>
    </source>
</evidence>
<feature type="domain" description="PpiC" evidence="4">
    <location>
        <begin position="284"/>
        <end position="379"/>
    </location>
</feature>
<keyword evidence="6" id="KW-1185">Reference proteome</keyword>
<protein>
    <submittedName>
        <fullName evidence="5">Peptidylprolyl isomerase</fullName>
    </submittedName>
</protein>
<dbReference type="RefSeq" id="WP_155091183.1">
    <property type="nucleotide sequence ID" value="NZ_CP102754.1"/>
</dbReference>
<dbReference type="OrthoDB" id="14196at2"/>
<feature type="domain" description="PpiC" evidence="4">
    <location>
        <begin position="180"/>
        <end position="281"/>
    </location>
</feature>
<keyword evidence="2" id="KW-0697">Rotamase</keyword>
<dbReference type="PANTHER" id="PTHR47637">
    <property type="entry name" value="CHAPERONE SURA"/>
    <property type="match status" value="1"/>
</dbReference>
<feature type="chain" id="PRO_5026123307" evidence="3">
    <location>
        <begin position="28"/>
        <end position="459"/>
    </location>
</feature>
<evidence type="ECO:0000256" key="2">
    <source>
        <dbReference type="PROSITE-ProRule" id="PRU00278"/>
    </source>
</evidence>
<evidence type="ECO:0000256" key="1">
    <source>
        <dbReference type="ARBA" id="ARBA00022729"/>
    </source>
</evidence>
<dbReference type="PANTHER" id="PTHR47637:SF1">
    <property type="entry name" value="CHAPERONE SURA"/>
    <property type="match status" value="1"/>
</dbReference>
<dbReference type="Gene3D" id="3.10.50.40">
    <property type="match status" value="2"/>
</dbReference>
<feature type="signal peptide" evidence="3">
    <location>
        <begin position="1"/>
        <end position="27"/>
    </location>
</feature>
<sequence>MRFFNKKTLLALAMSLSFVGISQGQSANTQKRKIDGVVGVVGKYVILDSEIDKTLLELKAQNIPVGSLSRCELFEKLLEDKLYAHQALQDSLDVPDAEVTTFMSEQINGMVEQVGSMDRILKFYNKKNEEEFREYFFEIVKQNKLTQNMQKHIVEKVTITPEEVRQFYKSIPEDELPMIGDEVEIAEIVVRPEVSKEQKQKVIDRLNEMRRDVLENGASFFSKAVLFTDDKGSATNGGFYSITKKSPFVKEFKEVAFSLAEGEISQPFETEFGYHIIYLEKIRGQNLDLRHILLVPKPTDEALEEAKKKIEGIREKIVNKEISFADAAAASSDNKDTKQNGGIMRDQMTMDPRFELNNMDDRELYQLVANLGEGEVSQPAIKYDFHKQEKTYRIVTINKKYPSHKMDFAEDYTKIRNLALNKKQGEELQKWISKKLNDAYINIQGEFRDCKFRNNWVKK</sequence>
<dbReference type="PROSITE" id="PS50198">
    <property type="entry name" value="PPIC_PPIASE_2"/>
    <property type="match status" value="2"/>
</dbReference>
<evidence type="ECO:0000256" key="3">
    <source>
        <dbReference type="SAM" id="SignalP"/>
    </source>
</evidence>
<evidence type="ECO:0000313" key="6">
    <source>
        <dbReference type="Proteomes" id="UP000438760"/>
    </source>
</evidence>
<organism evidence="5 6">
    <name type="scientific">Myroides albus</name>
    <dbReference type="NCBI Taxonomy" id="2562892"/>
    <lineage>
        <taxon>Bacteria</taxon>
        <taxon>Pseudomonadati</taxon>
        <taxon>Bacteroidota</taxon>
        <taxon>Flavobacteriia</taxon>
        <taxon>Flavobacteriales</taxon>
        <taxon>Flavobacteriaceae</taxon>
        <taxon>Myroides</taxon>
    </lineage>
</organism>
<name>A0A6I3LCE7_9FLAO</name>
<proteinExistence type="predicted"/>
<dbReference type="InterPro" id="IPR000297">
    <property type="entry name" value="PPIase_PpiC"/>
</dbReference>
<keyword evidence="2 5" id="KW-0413">Isomerase</keyword>
<keyword evidence="1 3" id="KW-0732">Signal</keyword>
<evidence type="ECO:0000259" key="4">
    <source>
        <dbReference type="PROSITE" id="PS50198"/>
    </source>
</evidence>
<dbReference type="SUPFAM" id="SSF109998">
    <property type="entry name" value="Triger factor/SurA peptide-binding domain-like"/>
    <property type="match status" value="1"/>
</dbReference>
<gene>
    <name evidence="5" type="ORF">GJV76_03105</name>
</gene>
<dbReference type="Pfam" id="PF00639">
    <property type="entry name" value="Rotamase"/>
    <property type="match status" value="2"/>
</dbReference>
<dbReference type="Gene3D" id="1.10.4030.10">
    <property type="entry name" value="Porin chaperone SurA, peptide-binding domain"/>
    <property type="match status" value="1"/>
</dbReference>
<reference evidence="5 6" key="1">
    <citation type="submission" date="2019-11" db="EMBL/GenBank/DDBJ databases">
        <title>Genome of Strain BIT-d1.</title>
        <authorList>
            <person name="Yang Y."/>
        </authorList>
    </citation>
    <scope>NUCLEOTIDE SEQUENCE [LARGE SCALE GENOMIC DNA]</scope>
    <source>
        <strain evidence="5 6">BIT-d1</strain>
    </source>
</reference>
<accession>A0A6I3LCE7</accession>
<comment type="caution">
    <text evidence="5">The sequence shown here is derived from an EMBL/GenBank/DDBJ whole genome shotgun (WGS) entry which is preliminary data.</text>
</comment>
<dbReference type="InterPro" id="IPR027304">
    <property type="entry name" value="Trigger_fact/SurA_dom_sf"/>
</dbReference>
<dbReference type="SUPFAM" id="SSF54534">
    <property type="entry name" value="FKBP-like"/>
    <property type="match status" value="2"/>
</dbReference>